<dbReference type="Gene3D" id="2.30.110.50">
    <property type="match status" value="1"/>
</dbReference>
<evidence type="ECO:0000313" key="7">
    <source>
        <dbReference type="Proteomes" id="UP000036325"/>
    </source>
</evidence>
<dbReference type="AlphaFoldDB" id="A0A0J6IR45"/>
<dbReference type="NCBIfam" id="TIGR01646">
    <property type="entry name" value="vgr_GE"/>
    <property type="match status" value="1"/>
</dbReference>
<accession>A0A0J6IR45</accession>
<comment type="similarity">
    <text evidence="2">Belongs to the VgrG protein family.</text>
</comment>
<dbReference type="Gene3D" id="2.40.50.230">
    <property type="entry name" value="Gp5 N-terminal domain"/>
    <property type="match status" value="1"/>
</dbReference>
<feature type="domain" description="Gp5/Type VI secretion system Vgr C-terminal trimerisation" evidence="5">
    <location>
        <begin position="476"/>
        <end position="582"/>
    </location>
</feature>
<dbReference type="InterPro" id="IPR037026">
    <property type="entry name" value="Vgr_OB-fold_dom_sf"/>
</dbReference>
<dbReference type="PANTHER" id="PTHR32305:SF15">
    <property type="entry name" value="PROTEIN RHSA-RELATED"/>
    <property type="match status" value="1"/>
</dbReference>
<dbReference type="EMBL" id="JYLF01000002">
    <property type="protein sequence ID" value="KMN14703.1"/>
    <property type="molecule type" value="Genomic_DNA"/>
</dbReference>
<dbReference type="Pfam" id="PF22178">
    <property type="entry name" value="Gp5_trimer_C"/>
    <property type="match status" value="1"/>
</dbReference>
<dbReference type="GO" id="GO:0005576">
    <property type="term" value="C:extracellular region"/>
    <property type="evidence" value="ECO:0007669"/>
    <property type="project" value="UniProtKB-SubCell"/>
</dbReference>
<dbReference type="NCBIfam" id="TIGR03361">
    <property type="entry name" value="VI_Rhs_Vgr"/>
    <property type="match status" value="1"/>
</dbReference>
<organism evidence="6 7">
    <name type="scientific">Pseudomonas weihenstephanensis</name>
    <dbReference type="NCBI Taxonomy" id="1608994"/>
    <lineage>
        <taxon>Bacteria</taxon>
        <taxon>Pseudomonadati</taxon>
        <taxon>Pseudomonadota</taxon>
        <taxon>Gammaproteobacteria</taxon>
        <taxon>Pseudomonadales</taxon>
        <taxon>Pseudomonadaceae</taxon>
        <taxon>Pseudomonas</taxon>
    </lineage>
</organism>
<evidence type="ECO:0000256" key="3">
    <source>
        <dbReference type="ARBA" id="ARBA00022525"/>
    </source>
</evidence>
<evidence type="ECO:0000259" key="5">
    <source>
        <dbReference type="Pfam" id="PF22178"/>
    </source>
</evidence>
<evidence type="ECO:0000259" key="4">
    <source>
        <dbReference type="Pfam" id="PF04717"/>
    </source>
</evidence>
<keyword evidence="3" id="KW-0964">Secreted</keyword>
<dbReference type="SUPFAM" id="SSF69255">
    <property type="entry name" value="gp5 N-terminal domain-like"/>
    <property type="match status" value="1"/>
</dbReference>
<dbReference type="SUPFAM" id="SSF69279">
    <property type="entry name" value="Phage tail proteins"/>
    <property type="match status" value="2"/>
</dbReference>
<reference evidence="6 7" key="1">
    <citation type="submission" date="2015-02" db="EMBL/GenBank/DDBJ databases">
        <title>Pseudomonas helleri sp. nov. and Pseudomonas weihenstephanensis sp. nov., isolated from raw cows milk.</title>
        <authorList>
            <person name="von Neubeck M."/>
            <person name="Huptas C."/>
            <person name="Wenning M."/>
            <person name="Scherer S."/>
        </authorList>
    </citation>
    <scope>NUCLEOTIDE SEQUENCE [LARGE SCALE GENOMIC DNA]</scope>
    <source>
        <strain evidence="6 7">DSM 29166</strain>
    </source>
</reference>
<sequence>MFSPANETQFTLTITGLAHDLRVLKFEGQETISSPFAIKVELVSERPDLDLESLLHQQAFLAFNHSGNGIHGQIYRIAQGDSGERLTRYSLTLVPQLAYLRHRSNQRIFQQRTVAQIIASILEEHGIHGDAYQFQLNSTYPAREYCVQYDESDLHFIQRLCHEEGIHYHFQHSEQAHLLVFGDDQTVFPQLGMPTAYVQGSGMVADEPVVKHFNVRLETRTSRTTRRDYDFQKAGFRVEAAHSPQAQSPQPDLEDYDYPGLFVQGERGKPLTQRALERHRADYRLAEGKSDQPTLVSGHFLSLTEHPRKAWNALWLLTEVHHQGYQPQVLEEHITHDSDTHTEAFEQGYRNRFVATPWDVFYRPQQAYPKPRVLGSQTALVTGPAGEEIYCDAHGRIKVKFHWDREGKVDDKSSYWLRVASSWAGSNHGSVTIPRVGMEVLVTFLEGDPDQPVVSGCLANSLNPVPYPLPANKTRSVFRSRSSPQSTGFNELHLEDRAGQELIYLRAQRDMEHKVEHDSRLEVGNERHETIMGNNIVVLEAEDQRTVTADRKVELKANDYLQVASSSHTRVGQTLVAEAGQEVHLKAGANLILDAGASITLKAGGQHIVIGGGGIFSSTPIQIGGAPASGTAAAPLLPGLLGLLAVPSLLEQKQAQTAQAPEQPETPAPLKPVCKDCLLAAQAKADALVAR</sequence>
<dbReference type="OrthoDB" id="9762420at2"/>
<dbReference type="InterPro" id="IPR054030">
    <property type="entry name" value="Gp5_Vgr_C"/>
</dbReference>
<evidence type="ECO:0000256" key="1">
    <source>
        <dbReference type="ARBA" id="ARBA00004613"/>
    </source>
</evidence>
<dbReference type="InterPro" id="IPR006533">
    <property type="entry name" value="T6SS_Vgr_RhsGE"/>
</dbReference>
<dbReference type="Pfam" id="PF05954">
    <property type="entry name" value="Phage_GPD"/>
    <property type="match status" value="1"/>
</dbReference>
<dbReference type="RefSeq" id="WP_048363240.1">
    <property type="nucleotide sequence ID" value="NZ_JYLF01000002.1"/>
</dbReference>
<dbReference type="Proteomes" id="UP000036325">
    <property type="component" value="Unassembled WGS sequence"/>
</dbReference>
<evidence type="ECO:0000256" key="2">
    <source>
        <dbReference type="ARBA" id="ARBA00005558"/>
    </source>
</evidence>
<dbReference type="InterPro" id="IPR017847">
    <property type="entry name" value="T6SS_RhsGE_Vgr_subset"/>
</dbReference>
<dbReference type="STRING" id="1608994.TU86_05215"/>
<feature type="domain" description="Gp5/Type VI secretion system Vgr protein OB-fold" evidence="4">
    <location>
        <begin position="393"/>
        <end position="458"/>
    </location>
</feature>
<dbReference type="Gene3D" id="3.55.50.10">
    <property type="entry name" value="Baseplate protein-like domains"/>
    <property type="match status" value="1"/>
</dbReference>
<gene>
    <name evidence="6" type="ORF">TU86_05215</name>
</gene>
<dbReference type="InterPro" id="IPR006531">
    <property type="entry name" value="Gp5/Vgr_OB"/>
</dbReference>
<comment type="subcellular location">
    <subcellularLocation>
        <location evidence="1">Secreted</location>
    </subcellularLocation>
</comment>
<dbReference type="FunFam" id="3.55.50.10:FF:000001">
    <property type="entry name" value="Actin cross-linking toxin VgrG1"/>
    <property type="match status" value="1"/>
</dbReference>
<dbReference type="PANTHER" id="PTHR32305">
    <property type="match status" value="1"/>
</dbReference>
<evidence type="ECO:0000313" key="6">
    <source>
        <dbReference type="EMBL" id="KMN14703.1"/>
    </source>
</evidence>
<name>A0A0J6IR45_9PSED</name>
<protein>
    <submittedName>
        <fullName evidence="6">Type IV secretion protein Rhs</fullName>
    </submittedName>
</protein>
<dbReference type="PATRIC" id="fig|1608994.3.peg.1636"/>
<dbReference type="Pfam" id="PF04717">
    <property type="entry name" value="Phage_base_V"/>
    <property type="match status" value="1"/>
</dbReference>
<proteinExistence type="inferred from homology"/>
<comment type="caution">
    <text evidence="6">The sequence shown here is derived from an EMBL/GenBank/DDBJ whole genome shotgun (WGS) entry which is preliminary data.</text>
</comment>
<dbReference type="InterPro" id="IPR050708">
    <property type="entry name" value="T6SS_VgrG/RHS"/>
</dbReference>
<dbReference type="SUPFAM" id="SSF69349">
    <property type="entry name" value="Phage fibre proteins"/>
    <property type="match status" value="1"/>
</dbReference>
<dbReference type="Gene3D" id="4.10.220.110">
    <property type="match status" value="1"/>
</dbReference>